<dbReference type="GO" id="GO:0050660">
    <property type="term" value="F:flavin adenine dinucleotide binding"/>
    <property type="evidence" value="ECO:0007669"/>
    <property type="project" value="TreeGrafter"/>
</dbReference>
<dbReference type="Gene3D" id="3.50.50.60">
    <property type="entry name" value="FAD/NAD(P)-binding domain"/>
    <property type="match status" value="1"/>
</dbReference>
<proteinExistence type="predicted"/>
<sequence>MNGEEFGVVILGGGMTGLSAAYRLEQEGVDYCLFESEERVGGLCRSEKADGFTFDYAGHLLHFLNAETEKFVKEVVEEVLVAHNRRAWVYSNGAYTRYPFQRNLHGLPDSIIKECVLAYVEADIDRGKEHKGDFQSWAISTFGDGIARHFMIPYNRKMWVTEPDRLTCDWMGRFVPDTNPVDIISGAFSPSTEEVGYNVQFFYPQKGGIEVVVNSIASKLTRLTCKKKVVKIDLETKYVDFEDGSSCSYKGLISTIPLPELTSCLSAAPRSMKGSCARLIHTSVLDVNIGFSVADLTDKHWVYVPEPEIPFYRIGFPHNFSPLLVPQGKTSAYAEISYRGSHRWNEETLVSLVLSGMNKMGFAVSESDVEVVKIMDIKYAYVIYDSNREKSLEAINEYLEANGIRTAGRFGAWSYLSMEDSIRDGIKAAESFIH</sequence>
<dbReference type="GO" id="GO:0008767">
    <property type="term" value="F:UDP-galactopyranose mutase activity"/>
    <property type="evidence" value="ECO:0007669"/>
    <property type="project" value="TreeGrafter"/>
</dbReference>
<evidence type="ECO:0000259" key="1">
    <source>
        <dbReference type="Pfam" id="PF01593"/>
    </source>
</evidence>
<organism evidence="2 3">
    <name type="scientific">candidate division TA06 bacterium</name>
    <dbReference type="NCBI Taxonomy" id="2250710"/>
    <lineage>
        <taxon>Bacteria</taxon>
        <taxon>Bacteria division TA06</taxon>
    </lineage>
</organism>
<feature type="domain" description="Amine oxidase" evidence="1">
    <location>
        <begin position="15"/>
        <end position="430"/>
    </location>
</feature>
<dbReference type="InterPro" id="IPR036188">
    <property type="entry name" value="FAD/NAD-bd_sf"/>
</dbReference>
<dbReference type="EMBL" id="SOJN01000143">
    <property type="protein sequence ID" value="TET43907.1"/>
    <property type="molecule type" value="Genomic_DNA"/>
</dbReference>
<dbReference type="GO" id="GO:0005829">
    <property type="term" value="C:cytosol"/>
    <property type="evidence" value="ECO:0007669"/>
    <property type="project" value="TreeGrafter"/>
</dbReference>
<dbReference type="Pfam" id="PF01593">
    <property type="entry name" value="Amino_oxidase"/>
    <property type="match status" value="1"/>
</dbReference>
<evidence type="ECO:0000313" key="2">
    <source>
        <dbReference type="EMBL" id="TET43907.1"/>
    </source>
</evidence>
<protein>
    <submittedName>
        <fullName evidence="2">FAD-binding protein</fullName>
    </submittedName>
</protein>
<name>A0A523UN06_UNCT6</name>
<dbReference type="InterPro" id="IPR002937">
    <property type="entry name" value="Amino_oxidase"/>
</dbReference>
<evidence type="ECO:0000313" key="3">
    <source>
        <dbReference type="Proteomes" id="UP000315525"/>
    </source>
</evidence>
<accession>A0A523UN06</accession>
<reference evidence="2 3" key="1">
    <citation type="submission" date="2019-03" db="EMBL/GenBank/DDBJ databases">
        <title>Metabolic potential of uncultured bacteria and archaea associated with petroleum seepage in deep-sea sediments.</title>
        <authorList>
            <person name="Dong X."/>
            <person name="Hubert C."/>
        </authorList>
    </citation>
    <scope>NUCLEOTIDE SEQUENCE [LARGE SCALE GENOMIC DNA]</scope>
    <source>
        <strain evidence="2">E44_bin18</strain>
    </source>
</reference>
<gene>
    <name evidence="2" type="ORF">E3J62_11880</name>
</gene>
<dbReference type="PANTHER" id="PTHR21197">
    <property type="entry name" value="UDP-GALACTOPYRANOSE MUTASE"/>
    <property type="match status" value="1"/>
</dbReference>
<comment type="caution">
    <text evidence="2">The sequence shown here is derived from an EMBL/GenBank/DDBJ whole genome shotgun (WGS) entry which is preliminary data.</text>
</comment>
<dbReference type="PANTHER" id="PTHR21197:SF0">
    <property type="entry name" value="UDP-GALACTOPYRANOSE MUTASE"/>
    <property type="match status" value="1"/>
</dbReference>
<dbReference type="GO" id="GO:0016491">
    <property type="term" value="F:oxidoreductase activity"/>
    <property type="evidence" value="ECO:0007669"/>
    <property type="project" value="InterPro"/>
</dbReference>
<dbReference type="Proteomes" id="UP000315525">
    <property type="component" value="Unassembled WGS sequence"/>
</dbReference>
<dbReference type="AlphaFoldDB" id="A0A523UN06"/>
<dbReference type="SUPFAM" id="SSF51905">
    <property type="entry name" value="FAD/NAD(P)-binding domain"/>
    <property type="match status" value="1"/>
</dbReference>